<dbReference type="GO" id="GO:0006412">
    <property type="term" value="P:translation"/>
    <property type="evidence" value="ECO:0007669"/>
    <property type="project" value="InterPro"/>
</dbReference>
<dbReference type="EMBL" id="GL832970">
    <property type="protein sequence ID" value="EGD74916.1"/>
    <property type="molecule type" value="Genomic_DNA"/>
</dbReference>
<dbReference type="AlphaFoldDB" id="F2UE66"/>
<evidence type="ECO:0000256" key="1">
    <source>
        <dbReference type="ARBA" id="ARBA00009124"/>
    </source>
</evidence>
<dbReference type="GO" id="GO:0005840">
    <property type="term" value="C:ribosome"/>
    <property type="evidence" value="ECO:0007669"/>
    <property type="project" value="UniProtKB-KW"/>
</dbReference>
<dbReference type="PANTHER" id="PTHR10497">
    <property type="entry name" value="60S RIBOSOMAL PROTEIN L27"/>
    <property type="match status" value="1"/>
</dbReference>
<name>F2UE66_SALR5</name>
<dbReference type="RefSeq" id="XP_004992561.1">
    <property type="nucleotide sequence ID" value="XM_004992504.1"/>
</dbReference>
<keyword evidence="5" id="KW-1185">Reference proteome</keyword>
<dbReference type="STRING" id="946362.F2UE66"/>
<reference evidence="4" key="1">
    <citation type="submission" date="2009-08" db="EMBL/GenBank/DDBJ databases">
        <title>Annotation of Salpingoeca rosetta.</title>
        <authorList>
            <consortium name="The Broad Institute Genome Sequencing Platform"/>
            <person name="Russ C."/>
            <person name="Cuomo C."/>
            <person name="Burger G."/>
            <person name="Gray M.W."/>
            <person name="Holland P.W.H."/>
            <person name="King N."/>
            <person name="Lang F.B.F."/>
            <person name="Roger A.J."/>
            <person name="Ruiz-Trillo I."/>
            <person name="Young S.K."/>
            <person name="Zeng Q."/>
            <person name="Gargeya S."/>
            <person name="Alvarado L."/>
            <person name="Berlin A."/>
            <person name="Chapman S.B."/>
            <person name="Chen Z."/>
            <person name="Freedman E."/>
            <person name="Gellesch M."/>
            <person name="Goldberg J."/>
            <person name="Griggs A."/>
            <person name="Gujja S."/>
            <person name="Heilman E."/>
            <person name="Heiman D."/>
            <person name="Howarth C."/>
            <person name="Mehta T."/>
            <person name="Neiman D."/>
            <person name="Pearson M."/>
            <person name="Roberts A."/>
            <person name="Saif S."/>
            <person name="Shea T."/>
            <person name="Shenoy N."/>
            <person name="Sisk P."/>
            <person name="Stolte C."/>
            <person name="Sykes S."/>
            <person name="White J."/>
            <person name="Yandava C."/>
            <person name="Haas B."/>
            <person name="Nusbaum C."/>
            <person name="Birren B."/>
        </authorList>
    </citation>
    <scope>NUCLEOTIDE SEQUENCE [LARGE SCALE GENOMIC DNA]</scope>
    <source>
        <strain evidence="4">ATCC 50818</strain>
    </source>
</reference>
<dbReference type="InterPro" id="IPR001141">
    <property type="entry name" value="Ribosomal_eL27"/>
</dbReference>
<proteinExistence type="inferred from homology"/>
<evidence type="ECO:0000313" key="4">
    <source>
        <dbReference type="EMBL" id="EGD74916.1"/>
    </source>
</evidence>
<evidence type="ECO:0000256" key="3">
    <source>
        <dbReference type="ARBA" id="ARBA00023274"/>
    </source>
</evidence>
<dbReference type="FunCoup" id="F2UE66">
    <property type="interactions" value="1274"/>
</dbReference>
<dbReference type="GeneID" id="16073130"/>
<dbReference type="FunFam" id="2.30.30.770:FF:000001">
    <property type="entry name" value="60S ribosomal protein L27"/>
    <property type="match status" value="1"/>
</dbReference>
<accession>F2UE66</accession>
<sequence length="139" mass="16116">MVQQQRFLKEKKVVLILSGRYAGKKAAIVSHSDEGDKKHKFGHCLVVGLEKPPRKITKDMGVKKRAKRSRMVPFVKVINTNHIMPTRYSLNLKFNKDVVSKEALKNPVKKAAARKEVKKQLSRHFKKGENTWFFSKLRF</sequence>
<gene>
    <name evidence="4" type="ORF">PTSG_07144</name>
</gene>
<protein>
    <submittedName>
        <fullName evidence="4">60S ribosomal protein RL27</fullName>
    </submittedName>
</protein>
<dbReference type="Proteomes" id="UP000007799">
    <property type="component" value="Unassembled WGS sequence"/>
</dbReference>
<evidence type="ECO:0000313" key="5">
    <source>
        <dbReference type="Proteomes" id="UP000007799"/>
    </source>
</evidence>
<dbReference type="OrthoDB" id="2365484at2759"/>
<dbReference type="eggNOG" id="KOG3418">
    <property type="taxonomic scope" value="Eukaryota"/>
</dbReference>
<comment type="similarity">
    <text evidence="1">Belongs to the eukaryotic ribosomal protein eL27 family.</text>
</comment>
<dbReference type="GO" id="GO:1990904">
    <property type="term" value="C:ribonucleoprotein complex"/>
    <property type="evidence" value="ECO:0007669"/>
    <property type="project" value="UniProtKB-KW"/>
</dbReference>
<evidence type="ECO:0000256" key="2">
    <source>
        <dbReference type="ARBA" id="ARBA00022980"/>
    </source>
</evidence>
<dbReference type="Pfam" id="PF01777">
    <property type="entry name" value="Ribosomal_L27e"/>
    <property type="match status" value="1"/>
</dbReference>
<dbReference type="OMA" id="KMLNYNH"/>
<dbReference type="InterPro" id="IPR008991">
    <property type="entry name" value="Translation_prot_SH3-like_sf"/>
</dbReference>
<dbReference type="InterPro" id="IPR038655">
    <property type="entry name" value="Ribosomal_eL27_sf"/>
</dbReference>
<dbReference type="InParanoid" id="F2UE66"/>
<dbReference type="Gene3D" id="2.30.30.770">
    <property type="match status" value="1"/>
</dbReference>
<dbReference type="GO" id="GO:0003735">
    <property type="term" value="F:structural constituent of ribosome"/>
    <property type="evidence" value="ECO:0007669"/>
    <property type="project" value="InterPro"/>
</dbReference>
<dbReference type="SUPFAM" id="SSF50104">
    <property type="entry name" value="Translation proteins SH3-like domain"/>
    <property type="match status" value="1"/>
</dbReference>
<dbReference type="InterPro" id="IPR041991">
    <property type="entry name" value="Ribosomal_eL27_KOW"/>
</dbReference>
<dbReference type="KEGG" id="sre:PTSG_07144"/>
<keyword evidence="2 4" id="KW-0689">Ribosomal protein</keyword>
<keyword evidence="3" id="KW-0687">Ribonucleoprotein</keyword>
<organism evidence="5">
    <name type="scientific">Salpingoeca rosetta (strain ATCC 50818 / BSB-021)</name>
    <dbReference type="NCBI Taxonomy" id="946362"/>
    <lineage>
        <taxon>Eukaryota</taxon>
        <taxon>Choanoflagellata</taxon>
        <taxon>Craspedida</taxon>
        <taxon>Salpingoecidae</taxon>
        <taxon>Salpingoeca</taxon>
    </lineage>
</organism>
<dbReference type="CDD" id="cd06090">
    <property type="entry name" value="KOW_RPL27"/>
    <property type="match status" value="1"/>
</dbReference>